<accession>A0A182ICD8</accession>
<feature type="compositionally biased region" description="Polar residues" evidence="1">
    <location>
        <begin position="80"/>
        <end position="97"/>
    </location>
</feature>
<organism evidence="2 3">
    <name type="scientific">Anopheles arabiensis</name>
    <name type="common">Mosquito</name>
    <dbReference type="NCBI Taxonomy" id="7173"/>
    <lineage>
        <taxon>Eukaryota</taxon>
        <taxon>Metazoa</taxon>
        <taxon>Ecdysozoa</taxon>
        <taxon>Arthropoda</taxon>
        <taxon>Hexapoda</taxon>
        <taxon>Insecta</taxon>
        <taxon>Pterygota</taxon>
        <taxon>Neoptera</taxon>
        <taxon>Endopterygota</taxon>
        <taxon>Diptera</taxon>
        <taxon>Nematocera</taxon>
        <taxon>Culicoidea</taxon>
        <taxon>Culicidae</taxon>
        <taxon>Anophelinae</taxon>
        <taxon>Anopheles</taxon>
    </lineage>
</organism>
<evidence type="ECO:0000313" key="3">
    <source>
        <dbReference type="Proteomes" id="UP000075840"/>
    </source>
</evidence>
<dbReference type="Proteomes" id="UP000075840">
    <property type="component" value="Unassembled WGS sequence"/>
</dbReference>
<reference evidence="2" key="1">
    <citation type="submission" date="2022-08" db="UniProtKB">
        <authorList>
            <consortium name="EnsemblMetazoa"/>
        </authorList>
    </citation>
    <scope>IDENTIFICATION</scope>
    <source>
        <strain evidence="2">Dongola</strain>
    </source>
</reference>
<feature type="compositionally biased region" description="Basic and acidic residues" evidence="1">
    <location>
        <begin position="123"/>
        <end position="136"/>
    </location>
</feature>
<protein>
    <submittedName>
        <fullName evidence="2">Uncharacterized protein</fullName>
    </submittedName>
</protein>
<dbReference type="EnsemblMetazoa" id="AARA011255-RA">
    <property type="protein sequence ID" value="AARA011255-PA"/>
    <property type="gene ID" value="AARA011255"/>
</dbReference>
<proteinExistence type="predicted"/>
<feature type="compositionally biased region" description="Low complexity" evidence="1">
    <location>
        <begin position="45"/>
        <end position="60"/>
    </location>
</feature>
<dbReference type="VEuPathDB" id="VectorBase:AARA21_002088"/>
<dbReference type="KEGG" id="aara:120901441"/>
<dbReference type="RefSeq" id="XP_040165331.1">
    <property type="nucleotide sequence ID" value="XM_040309397.1"/>
</dbReference>
<feature type="compositionally biased region" description="Low complexity" evidence="1">
    <location>
        <begin position="68"/>
        <end position="79"/>
    </location>
</feature>
<feature type="compositionally biased region" description="Low complexity" evidence="1">
    <location>
        <begin position="105"/>
        <end position="118"/>
    </location>
</feature>
<dbReference type="EMBL" id="APCN01000797">
    <property type="status" value="NOT_ANNOTATED_CDS"/>
    <property type="molecule type" value="Genomic_DNA"/>
</dbReference>
<keyword evidence="3" id="KW-1185">Reference proteome</keyword>
<dbReference type="VEuPathDB" id="VectorBase:AARA011255"/>
<feature type="region of interest" description="Disordered" evidence="1">
    <location>
        <begin position="25"/>
        <end position="140"/>
    </location>
</feature>
<dbReference type="AlphaFoldDB" id="A0A182ICD8"/>
<feature type="compositionally biased region" description="Basic and acidic residues" evidence="1">
    <location>
        <begin position="25"/>
        <end position="44"/>
    </location>
</feature>
<dbReference type="GeneID" id="120901441"/>
<evidence type="ECO:0000313" key="2">
    <source>
        <dbReference type="EnsemblMetazoa" id="AARA011255-PA"/>
    </source>
</evidence>
<name>A0A182ICD8_ANOAR</name>
<sequence length="175" mass="18732">MATKECDDKSDIKIKEKLNLHVKKRLQENGKEASLEKNDSKDRSIPANTAAAPSSSAAPPRAKRQKTTKSSSKQTTNASVAGTGSSIASTATRSNDLLLSPGAANSNDTTNSSINSTDQDGELNDRDTCDKGDKGTGKSNQRVDIFAMILNQKKSSLLCDPEVIQFMKNLTEGKK</sequence>
<evidence type="ECO:0000256" key="1">
    <source>
        <dbReference type="SAM" id="MobiDB-lite"/>
    </source>
</evidence>